<organism evidence="1 2">
    <name type="scientific">Parascaris equorum</name>
    <name type="common">Equine roundworm</name>
    <dbReference type="NCBI Taxonomy" id="6256"/>
    <lineage>
        <taxon>Eukaryota</taxon>
        <taxon>Metazoa</taxon>
        <taxon>Ecdysozoa</taxon>
        <taxon>Nematoda</taxon>
        <taxon>Chromadorea</taxon>
        <taxon>Rhabditida</taxon>
        <taxon>Spirurina</taxon>
        <taxon>Ascaridomorpha</taxon>
        <taxon>Ascaridoidea</taxon>
        <taxon>Ascarididae</taxon>
        <taxon>Parascaris</taxon>
    </lineage>
</organism>
<keyword evidence="1" id="KW-1185">Reference proteome</keyword>
<proteinExistence type="predicted"/>
<evidence type="ECO:0000313" key="1">
    <source>
        <dbReference type="Proteomes" id="UP000887564"/>
    </source>
</evidence>
<dbReference type="WBParaSite" id="PEQ_0001004001-mRNA-1">
    <property type="protein sequence ID" value="PEQ_0001004001-mRNA-1"/>
    <property type="gene ID" value="PEQ_0001004001"/>
</dbReference>
<protein>
    <submittedName>
        <fullName evidence="2">Uncharacterized protein</fullName>
    </submittedName>
</protein>
<name>A0A914RU83_PAREQ</name>
<dbReference type="Proteomes" id="UP000887564">
    <property type="component" value="Unplaced"/>
</dbReference>
<dbReference type="AlphaFoldDB" id="A0A914RU83"/>
<reference evidence="2" key="1">
    <citation type="submission" date="2022-11" db="UniProtKB">
        <authorList>
            <consortium name="WormBaseParasite"/>
        </authorList>
    </citation>
    <scope>IDENTIFICATION</scope>
</reference>
<evidence type="ECO:0000313" key="2">
    <source>
        <dbReference type="WBParaSite" id="PEQ_0001004001-mRNA-1"/>
    </source>
</evidence>
<accession>A0A914RU83</accession>
<sequence>MSTVINDITIFERLIGSSIWLSKCLRAGNTEWMMIHLLPHIESIIEFSETKTNRQLTYNIIKRNLNLS</sequence>